<dbReference type="EMBL" id="CP047385">
    <property type="protein sequence ID" value="QHF14159.1"/>
    <property type="molecule type" value="Genomic_DNA"/>
</dbReference>
<proteinExistence type="predicted"/>
<organism evidence="1 2">
    <name type="scientific">Pandoraea fibrosis</name>
    <dbReference type="NCBI Taxonomy" id="1891094"/>
    <lineage>
        <taxon>Bacteria</taxon>
        <taxon>Pseudomonadati</taxon>
        <taxon>Pseudomonadota</taxon>
        <taxon>Betaproteobacteria</taxon>
        <taxon>Burkholderiales</taxon>
        <taxon>Burkholderiaceae</taxon>
        <taxon>Pandoraea</taxon>
    </lineage>
</organism>
<name>A0ABX6HUK9_9BURK</name>
<evidence type="ECO:0000313" key="1">
    <source>
        <dbReference type="EMBL" id="QHF14159.1"/>
    </source>
</evidence>
<keyword evidence="2" id="KW-1185">Reference proteome</keyword>
<protein>
    <submittedName>
        <fullName evidence="1">Uncharacterized protein</fullName>
    </submittedName>
</protein>
<accession>A0ABX6HUK9</accession>
<sequence>MKEVLEKAFGESAILPLAHVSRHGISAMQQRCAALTHLRHEFLVTLPRPFPTVAHQDRANNLIFDEIFA</sequence>
<evidence type="ECO:0000313" key="2">
    <source>
        <dbReference type="Proteomes" id="UP000035080"/>
    </source>
</evidence>
<gene>
    <name evidence="1" type="ORF">PI93_017015</name>
</gene>
<dbReference type="Proteomes" id="UP000035080">
    <property type="component" value="Chromosome"/>
</dbReference>
<reference evidence="1 2" key="1">
    <citation type="journal article" date="2015" name="Genome Announc.">
        <title>Genome Sequences of Two Pandoraea pnomenusa Isolates Recovered 11 Months Apart from a Cystic Fibrosis Patient.</title>
        <authorList>
            <person name="Ee R."/>
            <person name="Ambrose M."/>
            <person name="Lazenby J."/>
            <person name="Williams P."/>
            <person name="Chan K.G."/>
            <person name="Roddam L."/>
        </authorList>
    </citation>
    <scope>NUCLEOTIDE SEQUENCE [LARGE SCALE GENOMIC DNA]</scope>
    <source>
        <strain evidence="1 2">6399</strain>
    </source>
</reference>
<dbReference type="RefSeq" id="WP_144400338.1">
    <property type="nucleotide sequence ID" value="NZ_CP047385.1"/>
</dbReference>